<name>A0AAV5RQX4_MAUHU</name>
<dbReference type="PANTHER" id="PTHR42902:SF1">
    <property type="entry name" value="MALATE SYNTHASE 1-RELATED"/>
    <property type="match status" value="1"/>
</dbReference>
<evidence type="ECO:0000313" key="5">
    <source>
        <dbReference type="EMBL" id="GMM53905.1"/>
    </source>
</evidence>
<protein>
    <recommendedName>
        <fullName evidence="2">malate synthase</fullName>
        <ecNumber evidence="2">2.3.3.9</ecNumber>
    </recommendedName>
</protein>
<dbReference type="Proteomes" id="UP001377567">
    <property type="component" value="Unassembled WGS sequence"/>
</dbReference>
<dbReference type="InterPro" id="IPR011076">
    <property type="entry name" value="Malate_synth_sf"/>
</dbReference>
<comment type="caution">
    <text evidence="5">The sequence shown here is derived from an EMBL/GenBank/DDBJ whole genome shotgun (WGS) entry which is preliminary data.</text>
</comment>
<dbReference type="InterPro" id="IPR006252">
    <property type="entry name" value="Malate_synthA"/>
</dbReference>
<dbReference type="GO" id="GO:0006097">
    <property type="term" value="P:glyoxylate cycle"/>
    <property type="evidence" value="ECO:0007669"/>
    <property type="project" value="InterPro"/>
</dbReference>
<dbReference type="InterPro" id="IPR046363">
    <property type="entry name" value="MS_N_TIM-barrel_dom"/>
</dbReference>
<dbReference type="EMBL" id="BTGD01000001">
    <property type="protein sequence ID" value="GMM53905.1"/>
    <property type="molecule type" value="Genomic_DNA"/>
</dbReference>
<evidence type="ECO:0000256" key="2">
    <source>
        <dbReference type="ARBA" id="ARBA00012636"/>
    </source>
</evidence>
<comment type="similarity">
    <text evidence="1">Belongs to the malate synthase family.</text>
</comment>
<gene>
    <name evidence="5" type="ORF">DAKH74_005210</name>
</gene>
<dbReference type="Gene3D" id="3.20.20.360">
    <property type="entry name" value="Malate synthase, domain 3"/>
    <property type="match status" value="1"/>
</dbReference>
<evidence type="ECO:0000259" key="4">
    <source>
        <dbReference type="Pfam" id="PF01274"/>
    </source>
</evidence>
<feature type="region of interest" description="Disordered" evidence="3">
    <location>
        <begin position="267"/>
        <end position="297"/>
    </location>
</feature>
<dbReference type="EC" id="2.3.3.9" evidence="2"/>
<dbReference type="SUPFAM" id="SSF51645">
    <property type="entry name" value="Malate synthase G"/>
    <property type="match status" value="1"/>
</dbReference>
<dbReference type="GO" id="GO:0004474">
    <property type="term" value="F:malate synthase activity"/>
    <property type="evidence" value="ECO:0007669"/>
    <property type="project" value="UniProtKB-EC"/>
</dbReference>
<dbReference type="Pfam" id="PF01274">
    <property type="entry name" value="MS_TIM-barrel"/>
    <property type="match status" value="1"/>
</dbReference>
<reference evidence="5 6" key="1">
    <citation type="journal article" date="2023" name="Elife">
        <title>Identification of key yeast species and microbe-microbe interactions impacting larval growth of Drosophila in the wild.</title>
        <authorList>
            <person name="Mure A."/>
            <person name="Sugiura Y."/>
            <person name="Maeda R."/>
            <person name="Honda K."/>
            <person name="Sakurai N."/>
            <person name="Takahashi Y."/>
            <person name="Watada M."/>
            <person name="Katoh T."/>
            <person name="Gotoh A."/>
            <person name="Gotoh Y."/>
            <person name="Taniguchi I."/>
            <person name="Nakamura K."/>
            <person name="Hayashi T."/>
            <person name="Katayama T."/>
            <person name="Uemura T."/>
            <person name="Hattori Y."/>
        </authorList>
    </citation>
    <scope>NUCLEOTIDE SEQUENCE [LARGE SCALE GENOMIC DNA]</scope>
    <source>
        <strain evidence="5 6">KH-74</strain>
    </source>
</reference>
<dbReference type="PANTHER" id="PTHR42902">
    <property type="entry name" value="MALATE SYNTHASE"/>
    <property type="match status" value="1"/>
</dbReference>
<accession>A0AAV5RQX4</accession>
<evidence type="ECO:0000313" key="6">
    <source>
        <dbReference type="Proteomes" id="UP001377567"/>
    </source>
</evidence>
<proteinExistence type="inferred from homology"/>
<dbReference type="InterPro" id="IPR001465">
    <property type="entry name" value="Malate_synthase_TIM"/>
</dbReference>
<feature type="domain" description="Malate synthase TIM barrel" evidence="4">
    <location>
        <begin position="128"/>
        <end position="228"/>
    </location>
</feature>
<keyword evidence="6" id="KW-1185">Reference proteome</keyword>
<evidence type="ECO:0000256" key="3">
    <source>
        <dbReference type="SAM" id="MobiDB-lite"/>
    </source>
</evidence>
<organism evidence="5 6">
    <name type="scientific">Maudiozyma humilis</name>
    <name type="common">Sour dough yeast</name>
    <name type="synonym">Kazachstania humilis</name>
    <dbReference type="NCBI Taxonomy" id="51915"/>
    <lineage>
        <taxon>Eukaryota</taxon>
        <taxon>Fungi</taxon>
        <taxon>Dikarya</taxon>
        <taxon>Ascomycota</taxon>
        <taxon>Saccharomycotina</taxon>
        <taxon>Saccharomycetes</taxon>
        <taxon>Saccharomycetales</taxon>
        <taxon>Saccharomycetaceae</taxon>
        <taxon>Maudiozyma</taxon>
    </lineage>
</organism>
<evidence type="ECO:0000256" key="1">
    <source>
        <dbReference type="ARBA" id="ARBA00006394"/>
    </source>
</evidence>
<sequence>MPNPLSLEGVMLHLPETPHRPPTPHPDTLRFITLLHRTFDARRRALLQLRDTHPPGELLLETQHIREHNTWTCTDSPPITTTGNSSHVIRLQGLDNASAPTWHTVMHTHAQWADEKGNSCSAPSTLVPRALHTHEQHMTVDGAPVSAALFDFALHFHATHPPRATPHYCIQGLVHHGEARLWHDVLCVAEDVARVPRGSLRVALCLDTPAALWQCEEMLFELRQHCAVVLLPREVPGDTARAQRLHAVRAVCARRCVRVLQFSRELPRDAAPTPAPPPQRENKRAPRPALLQHAGRL</sequence>
<dbReference type="GO" id="GO:0005782">
    <property type="term" value="C:peroxisomal matrix"/>
    <property type="evidence" value="ECO:0007669"/>
    <property type="project" value="TreeGrafter"/>
</dbReference>
<dbReference type="AlphaFoldDB" id="A0AAV5RQX4"/>